<dbReference type="Gene3D" id="3.40.50.12370">
    <property type="match status" value="1"/>
</dbReference>
<evidence type="ECO:0000313" key="4">
    <source>
        <dbReference type="Proteomes" id="UP000501802"/>
    </source>
</evidence>
<protein>
    <submittedName>
        <fullName evidence="3">Universal stress protein</fullName>
    </submittedName>
</protein>
<reference evidence="3 4" key="1">
    <citation type="submission" date="2020-03" db="EMBL/GenBank/DDBJ databases">
        <authorList>
            <person name="Kim M.K."/>
        </authorList>
    </citation>
    <scope>NUCLEOTIDE SEQUENCE [LARGE SCALE GENOMIC DNA]</scope>
    <source>
        <strain evidence="3 4">BT328</strain>
    </source>
</reference>
<organism evidence="3 4">
    <name type="scientific">Spirosoma aureum</name>
    <dbReference type="NCBI Taxonomy" id="2692134"/>
    <lineage>
        <taxon>Bacteria</taxon>
        <taxon>Pseudomonadati</taxon>
        <taxon>Bacteroidota</taxon>
        <taxon>Cytophagia</taxon>
        <taxon>Cytophagales</taxon>
        <taxon>Cytophagaceae</taxon>
        <taxon>Spirosoma</taxon>
    </lineage>
</organism>
<dbReference type="InterPro" id="IPR006015">
    <property type="entry name" value="Universal_stress_UspA"/>
</dbReference>
<proteinExistence type="inferred from homology"/>
<dbReference type="KEGG" id="spib:G8759_22205"/>
<dbReference type="Proteomes" id="UP000501802">
    <property type="component" value="Chromosome"/>
</dbReference>
<dbReference type="Pfam" id="PF00582">
    <property type="entry name" value="Usp"/>
    <property type="match status" value="1"/>
</dbReference>
<accession>A0A6G9ARP0</accession>
<comment type="similarity">
    <text evidence="1">Belongs to the universal stress protein A family.</text>
</comment>
<dbReference type="InterPro" id="IPR006016">
    <property type="entry name" value="UspA"/>
</dbReference>
<evidence type="ECO:0000313" key="3">
    <source>
        <dbReference type="EMBL" id="QIP15141.1"/>
    </source>
</evidence>
<gene>
    <name evidence="3" type="ORF">G8759_22205</name>
</gene>
<dbReference type="AlphaFoldDB" id="A0A6G9ARP0"/>
<evidence type="ECO:0000256" key="1">
    <source>
        <dbReference type="ARBA" id="ARBA00008791"/>
    </source>
</evidence>
<feature type="domain" description="UspA" evidence="2">
    <location>
        <begin position="3"/>
        <end position="140"/>
    </location>
</feature>
<name>A0A6G9ARP0_9BACT</name>
<dbReference type="CDD" id="cd00293">
    <property type="entry name" value="USP-like"/>
    <property type="match status" value="1"/>
</dbReference>
<evidence type="ECO:0000259" key="2">
    <source>
        <dbReference type="Pfam" id="PF00582"/>
    </source>
</evidence>
<keyword evidence="4" id="KW-1185">Reference proteome</keyword>
<sequence length="296" mass="33120">MYKILLLTDFSDASRHAISYTQALFADTAVDFCLLYACPIEPDIEYTGTMLIGERWKIGVMSLEELRLEMTQPSEPIYHTYRTLARMGEPVEILNQLLTKENEQFDLVVMGATGTGWSELLGSVATDVIRKAKTNTLVVPISAPIRPVEQLVLATDYRCINDTVSLGMLIDIASRKAALITLLTIDNPGQPETHVSDSSRQYVLCALENVLTATYIIHDDNVLHGINTYLLTHTVDLLVTLPHHKRIFDVLAHKSITRTIAFRPTVPLLALYDEEILDTQPTESSSIEQIPFATYL</sequence>
<dbReference type="RefSeq" id="WP_167212607.1">
    <property type="nucleotide sequence ID" value="NZ_CP050063.1"/>
</dbReference>
<dbReference type="PRINTS" id="PR01438">
    <property type="entry name" value="UNVRSLSTRESS"/>
</dbReference>
<dbReference type="SUPFAM" id="SSF52402">
    <property type="entry name" value="Adenine nucleotide alpha hydrolases-like"/>
    <property type="match status" value="1"/>
</dbReference>
<dbReference type="EMBL" id="CP050063">
    <property type="protein sequence ID" value="QIP15141.1"/>
    <property type="molecule type" value="Genomic_DNA"/>
</dbReference>